<dbReference type="Gene3D" id="1.10.260.40">
    <property type="entry name" value="lambda repressor-like DNA-binding domains"/>
    <property type="match status" value="1"/>
</dbReference>
<sequence length="345" mass="36844">MNDKPDPPTRRHATLKDVAEACGLSVATVSRYLNRSIKLPPATIGRIDAAIAALNYQPNQHARSLSLGRSETIGLVVPDISNPYFAHLAASVEQAASEFGLGLVLCPTLSRTDREIDYLGRLARRHVDGLLFATNNGDDPALGRALQGTSTVVLVDDDIIGARAPTIMADSDQGGFLAARHLIEMGHRRLGYVGGPAGLSSSRGRLGGFRRAVAASERPVTIAAEIQGPYSSEHGRLAAGQILALDPVPSAVFAASDEIVLGLLSVFKQRGVRVGIDISVVAFDDVGPLQLFDPPLTAIRQPVERLGRRAVEMVLDLIKGEMREPVSEVLPVELIIRESVKPPRS</sequence>
<dbReference type="Gene3D" id="3.40.50.2300">
    <property type="match status" value="2"/>
</dbReference>
<keyword evidence="6" id="KW-1185">Reference proteome</keyword>
<dbReference type="SMART" id="SM00354">
    <property type="entry name" value="HTH_LACI"/>
    <property type="match status" value="1"/>
</dbReference>
<name>A0A9X3IKY3_9HYPH</name>
<dbReference type="EMBL" id="JAPKNK010000002">
    <property type="protein sequence ID" value="MCX5568971.1"/>
    <property type="molecule type" value="Genomic_DNA"/>
</dbReference>
<keyword evidence="1" id="KW-0805">Transcription regulation</keyword>
<evidence type="ECO:0000256" key="1">
    <source>
        <dbReference type="ARBA" id="ARBA00023015"/>
    </source>
</evidence>
<dbReference type="InterPro" id="IPR000843">
    <property type="entry name" value="HTH_LacI"/>
</dbReference>
<dbReference type="Pfam" id="PF13377">
    <property type="entry name" value="Peripla_BP_3"/>
    <property type="match status" value="1"/>
</dbReference>
<keyword evidence="3" id="KW-0804">Transcription</keyword>
<accession>A0A9X3IKY3</accession>
<dbReference type="CDD" id="cd06267">
    <property type="entry name" value="PBP1_LacI_sugar_binding-like"/>
    <property type="match status" value="1"/>
</dbReference>
<dbReference type="PANTHER" id="PTHR30146:SF138">
    <property type="entry name" value="TRANSCRIPTIONAL REGULATORY PROTEIN"/>
    <property type="match status" value="1"/>
</dbReference>
<comment type="caution">
    <text evidence="5">The sequence shown here is derived from an EMBL/GenBank/DDBJ whole genome shotgun (WGS) entry which is preliminary data.</text>
</comment>
<dbReference type="Proteomes" id="UP001144805">
    <property type="component" value="Unassembled WGS sequence"/>
</dbReference>
<dbReference type="CDD" id="cd01392">
    <property type="entry name" value="HTH_LacI"/>
    <property type="match status" value="1"/>
</dbReference>
<dbReference type="SUPFAM" id="SSF53822">
    <property type="entry name" value="Periplasmic binding protein-like I"/>
    <property type="match status" value="1"/>
</dbReference>
<dbReference type="GO" id="GO:0000976">
    <property type="term" value="F:transcription cis-regulatory region binding"/>
    <property type="evidence" value="ECO:0007669"/>
    <property type="project" value="TreeGrafter"/>
</dbReference>
<dbReference type="InterPro" id="IPR010982">
    <property type="entry name" value="Lambda_DNA-bd_dom_sf"/>
</dbReference>
<organism evidence="5 6">
    <name type="scientific">Kaistia nematophila</name>
    <dbReference type="NCBI Taxonomy" id="2994654"/>
    <lineage>
        <taxon>Bacteria</taxon>
        <taxon>Pseudomonadati</taxon>
        <taxon>Pseudomonadota</taxon>
        <taxon>Alphaproteobacteria</taxon>
        <taxon>Hyphomicrobiales</taxon>
        <taxon>Kaistiaceae</taxon>
        <taxon>Kaistia</taxon>
    </lineage>
</organism>
<evidence type="ECO:0000313" key="6">
    <source>
        <dbReference type="Proteomes" id="UP001144805"/>
    </source>
</evidence>
<reference evidence="5" key="1">
    <citation type="submission" date="2022-11" db="EMBL/GenBank/DDBJ databases">
        <title>Biodiversity and phylogenetic relationships of bacteria.</title>
        <authorList>
            <person name="Machado R.A.R."/>
            <person name="Bhat A."/>
            <person name="Loulou A."/>
            <person name="Kallel S."/>
        </authorList>
    </citation>
    <scope>NUCLEOTIDE SEQUENCE</scope>
    <source>
        <strain evidence="5">K-TC2</strain>
    </source>
</reference>
<evidence type="ECO:0000256" key="3">
    <source>
        <dbReference type="ARBA" id="ARBA00023163"/>
    </source>
</evidence>
<protein>
    <submittedName>
        <fullName evidence="5">LacI family DNA-binding transcriptional regulator</fullName>
    </submittedName>
</protein>
<evidence type="ECO:0000259" key="4">
    <source>
        <dbReference type="PROSITE" id="PS50932"/>
    </source>
</evidence>
<dbReference type="InterPro" id="IPR046335">
    <property type="entry name" value="LacI/GalR-like_sensor"/>
</dbReference>
<dbReference type="PROSITE" id="PS50932">
    <property type="entry name" value="HTH_LACI_2"/>
    <property type="match status" value="1"/>
</dbReference>
<dbReference type="AlphaFoldDB" id="A0A9X3IKY3"/>
<proteinExistence type="predicted"/>
<keyword evidence="2 5" id="KW-0238">DNA-binding</keyword>
<dbReference type="GO" id="GO:0003700">
    <property type="term" value="F:DNA-binding transcription factor activity"/>
    <property type="evidence" value="ECO:0007669"/>
    <property type="project" value="TreeGrafter"/>
</dbReference>
<evidence type="ECO:0000313" key="5">
    <source>
        <dbReference type="EMBL" id="MCX5568971.1"/>
    </source>
</evidence>
<gene>
    <name evidence="5" type="ORF">OSH07_07175</name>
</gene>
<evidence type="ECO:0000256" key="2">
    <source>
        <dbReference type="ARBA" id="ARBA00023125"/>
    </source>
</evidence>
<feature type="domain" description="HTH lacI-type" evidence="4">
    <location>
        <begin position="13"/>
        <end position="67"/>
    </location>
</feature>
<dbReference type="Pfam" id="PF00356">
    <property type="entry name" value="LacI"/>
    <property type="match status" value="1"/>
</dbReference>
<dbReference type="RefSeq" id="WP_266337926.1">
    <property type="nucleotide sequence ID" value="NZ_JAPKNK010000002.1"/>
</dbReference>
<dbReference type="SUPFAM" id="SSF47413">
    <property type="entry name" value="lambda repressor-like DNA-binding domains"/>
    <property type="match status" value="1"/>
</dbReference>
<dbReference type="PANTHER" id="PTHR30146">
    <property type="entry name" value="LACI-RELATED TRANSCRIPTIONAL REPRESSOR"/>
    <property type="match status" value="1"/>
</dbReference>
<dbReference type="InterPro" id="IPR028082">
    <property type="entry name" value="Peripla_BP_I"/>
</dbReference>